<dbReference type="RefSeq" id="WP_189170702.1">
    <property type="nucleotide sequence ID" value="NZ_BMQB01000006.1"/>
</dbReference>
<name>A0A8J3B5P4_9ACTN</name>
<proteinExistence type="predicted"/>
<accession>A0A8J3B5P4</accession>
<sequence length="195" mass="21288">MSEQWSDPFADPAGWGAEPPPAVVARPAAGQRALRGRRVLTGLPGHGWRGDLRADDPVVQGSRTLVPVLPEAEWYRAEAERVEVFAPLVPVDRVWVETVADAAAAVPVSKLVSLDHPAPRPPVPVLDAGSVTGRRLAWRDGDRVARDLRAVSELHEGADGEVCVRVAAELEWYRWAWSGKPPRTRALPVATLWLE</sequence>
<evidence type="ECO:0000313" key="3">
    <source>
        <dbReference type="Proteomes" id="UP000649739"/>
    </source>
</evidence>
<dbReference type="Proteomes" id="UP000649739">
    <property type="component" value="Unassembled WGS sequence"/>
</dbReference>
<reference evidence="2" key="2">
    <citation type="submission" date="2020-09" db="EMBL/GenBank/DDBJ databases">
        <authorList>
            <person name="Sun Q."/>
            <person name="Ohkuma M."/>
        </authorList>
    </citation>
    <scope>NUCLEOTIDE SEQUENCE</scope>
    <source>
        <strain evidence="2">JCM 3090</strain>
    </source>
</reference>
<dbReference type="AlphaFoldDB" id="A0A8J3B5P4"/>
<dbReference type="EMBL" id="BMQB01000006">
    <property type="protein sequence ID" value="GGJ97353.1"/>
    <property type="molecule type" value="Genomic_DNA"/>
</dbReference>
<evidence type="ECO:0000313" key="2">
    <source>
        <dbReference type="EMBL" id="GGJ97353.1"/>
    </source>
</evidence>
<feature type="region of interest" description="Disordered" evidence="1">
    <location>
        <begin position="1"/>
        <end position="20"/>
    </location>
</feature>
<reference evidence="2" key="1">
    <citation type="journal article" date="2014" name="Int. J. Syst. Evol. Microbiol.">
        <title>Complete genome sequence of Corynebacterium casei LMG S-19264T (=DSM 44701T), isolated from a smear-ripened cheese.</title>
        <authorList>
            <consortium name="US DOE Joint Genome Institute (JGI-PGF)"/>
            <person name="Walter F."/>
            <person name="Albersmeier A."/>
            <person name="Kalinowski J."/>
            <person name="Ruckert C."/>
        </authorList>
    </citation>
    <scope>NUCLEOTIDE SEQUENCE</scope>
    <source>
        <strain evidence="2">JCM 3090</strain>
    </source>
</reference>
<evidence type="ECO:0000256" key="1">
    <source>
        <dbReference type="SAM" id="MobiDB-lite"/>
    </source>
</evidence>
<gene>
    <name evidence="2" type="ORF">GCM10010123_29190</name>
</gene>
<keyword evidence="3" id="KW-1185">Reference proteome</keyword>
<protein>
    <submittedName>
        <fullName evidence="2">Uncharacterized protein</fullName>
    </submittedName>
</protein>
<organism evidence="2 3">
    <name type="scientific">Pilimelia anulata</name>
    <dbReference type="NCBI Taxonomy" id="53371"/>
    <lineage>
        <taxon>Bacteria</taxon>
        <taxon>Bacillati</taxon>
        <taxon>Actinomycetota</taxon>
        <taxon>Actinomycetes</taxon>
        <taxon>Micromonosporales</taxon>
        <taxon>Micromonosporaceae</taxon>
        <taxon>Pilimelia</taxon>
    </lineage>
</organism>
<comment type="caution">
    <text evidence="2">The sequence shown here is derived from an EMBL/GenBank/DDBJ whole genome shotgun (WGS) entry which is preliminary data.</text>
</comment>